<feature type="chain" id="PRO_5040807472" description="CARDB domain-containing protein" evidence="1">
    <location>
        <begin position="26"/>
        <end position="168"/>
    </location>
</feature>
<reference evidence="2 3" key="1">
    <citation type="submission" date="2021-04" db="EMBL/GenBank/DDBJ databases">
        <title>Genome analysis of Polyangium sp.</title>
        <authorList>
            <person name="Li Y."/>
            <person name="Wang J."/>
        </authorList>
    </citation>
    <scope>NUCLEOTIDE SEQUENCE [LARGE SCALE GENOMIC DNA]</scope>
    <source>
        <strain evidence="2 3">SDU14</strain>
    </source>
</reference>
<accession>A0A9X3X1B1</accession>
<evidence type="ECO:0000313" key="3">
    <source>
        <dbReference type="Proteomes" id="UP001151081"/>
    </source>
</evidence>
<proteinExistence type="predicted"/>
<evidence type="ECO:0000256" key="1">
    <source>
        <dbReference type="SAM" id="SignalP"/>
    </source>
</evidence>
<keyword evidence="1" id="KW-0732">Signal</keyword>
<protein>
    <recommendedName>
        <fullName evidence="4">CARDB domain-containing protein</fullName>
    </recommendedName>
</protein>
<sequence length="168" mass="17942">MKTPIVWFFGAAFVAMGLSPTRAWALPTVDLVPISLSFTEVVNDDVSGTYSQSVNVTIKNTGNVAWESSDTTMSVAIGDNVVTGVIYGPTAGGGFALGHRIAPGKRGFVHLSLPSGTLHHCQRVRVRIDLGHEHQTMIRAVFYNDTAVLSARDANRSTACAILPPPHL</sequence>
<dbReference type="EMBL" id="JAGTJJ010000001">
    <property type="protein sequence ID" value="MDC3979631.1"/>
    <property type="molecule type" value="Genomic_DNA"/>
</dbReference>
<gene>
    <name evidence="2" type="ORF">KEG57_03900</name>
</gene>
<evidence type="ECO:0000313" key="2">
    <source>
        <dbReference type="EMBL" id="MDC3979631.1"/>
    </source>
</evidence>
<comment type="caution">
    <text evidence="2">The sequence shown here is derived from an EMBL/GenBank/DDBJ whole genome shotgun (WGS) entry which is preliminary data.</text>
</comment>
<dbReference type="AlphaFoldDB" id="A0A9X3X1B1"/>
<name>A0A9X3X1B1_9BACT</name>
<organism evidence="2 3">
    <name type="scientific">Polyangium jinanense</name>
    <dbReference type="NCBI Taxonomy" id="2829994"/>
    <lineage>
        <taxon>Bacteria</taxon>
        <taxon>Pseudomonadati</taxon>
        <taxon>Myxococcota</taxon>
        <taxon>Polyangia</taxon>
        <taxon>Polyangiales</taxon>
        <taxon>Polyangiaceae</taxon>
        <taxon>Polyangium</taxon>
    </lineage>
</organism>
<dbReference type="Proteomes" id="UP001151081">
    <property type="component" value="Unassembled WGS sequence"/>
</dbReference>
<feature type="signal peptide" evidence="1">
    <location>
        <begin position="1"/>
        <end position="25"/>
    </location>
</feature>
<keyword evidence="3" id="KW-1185">Reference proteome</keyword>
<evidence type="ECO:0008006" key="4">
    <source>
        <dbReference type="Google" id="ProtNLM"/>
    </source>
</evidence>